<evidence type="ECO:0000313" key="1">
    <source>
        <dbReference type="EMBL" id="GBO36233.1"/>
    </source>
</evidence>
<proteinExistence type="predicted"/>
<evidence type="ECO:0000313" key="2">
    <source>
        <dbReference type="EMBL" id="GBO36243.1"/>
    </source>
</evidence>
<reference evidence="1 3" key="1">
    <citation type="journal article" date="2019" name="Sci. Rep.">
        <title>Orb-weaving spider Araneus ventricosus genome elucidates the spidroin gene catalogue.</title>
        <authorList>
            <person name="Kono N."/>
            <person name="Nakamura H."/>
            <person name="Ohtoshi R."/>
            <person name="Moran D.A.P."/>
            <person name="Shinohara A."/>
            <person name="Yoshida Y."/>
            <person name="Fujiwara M."/>
            <person name="Mori M."/>
            <person name="Tomita M."/>
            <person name="Arakawa K."/>
        </authorList>
    </citation>
    <scope>NUCLEOTIDE SEQUENCE [LARGE SCALE GENOMIC DNA]</scope>
</reference>
<dbReference type="EMBL" id="BGPR01060370">
    <property type="protein sequence ID" value="GBO36243.1"/>
    <property type="molecule type" value="Genomic_DNA"/>
</dbReference>
<name>A0A4Y2WF05_ARAVE</name>
<evidence type="ECO:0000313" key="3">
    <source>
        <dbReference type="Proteomes" id="UP000499080"/>
    </source>
</evidence>
<sequence length="129" mass="14314">MLFPEVEPCSLGSCLNPLEYLPKVFIHEKLLSFSSKKDQHPVLLKQLALEAPHWGQFGHSVMEWIPSHVYIFFNGLADELAKQGSAEPLDNRSLLTSNETFSKVRAITTGPGGSHLFRTGTNKNILGLP</sequence>
<dbReference type="EMBL" id="BGPR01060363">
    <property type="protein sequence ID" value="GBO36233.1"/>
    <property type="molecule type" value="Genomic_DNA"/>
</dbReference>
<comment type="caution">
    <text evidence="1">The sequence shown here is derived from an EMBL/GenBank/DDBJ whole genome shotgun (WGS) entry which is preliminary data.</text>
</comment>
<accession>A0A4Y2WF05</accession>
<gene>
    <name evidence="1" type="ORF">AVEN_12177_1</name>
    <name evidence="2" type="ORF">AVEN_168681_1</name>
</gene>
<protein>
    <submittedName>
        <fullName evidence="1">Uncharacterized protein</fullName>
    </submittedName>
</protein>
<dbReference type="AlphaFoldDB" id="A0A4Y2WF05"/>
<organism evidence="1 3">
    <name type="scientific">Araneus ventricosus</name>
    <name type="common">Orbweaver spider</name>
    <name type="synonym">Epeira ventricosa</name>
    <dbReference type="NCBI Taxonomy" id="182803"/>
    <lineage>
        <taxon>Eukaryota</taxon>
        <taxon>Metazoa</taxon>
        <taxon>Ecdysozoa</taxon>
        <taxon>Arthropoda</taxon>
        <taxon>Chelicerata</taxon>
        <taxon>Arachnida</taxon>
        <taxon>Araneae</taxon>
        <taxon>Araneomorphae</taxon>
        <taxon>Entelegynae</taxon>
        <taxon>Araneoidea</taxon>
        <taxon>Araneidae</taxon>
        <taxon>Araneus</taxon>
    </lineage>
</organism>
<keyword evidence="3" id="KW-1185">Reference proteome</keyword>
<dbReference type="OrthoDB" id="6378051at2759"/>
<dbReference type="Proteomes" id="UP000499080">
    <property type="component" value="Unassembled WGS sequence"/>
</dbReference>